<sequence>MAEPLAVDPARLIAAASKLGELVFPAPPAPMAVPGSDSMSAAINQTMPGIESLVSDGLPGVTASLKRTASSMSTAADIYTRADQSLGQALTQYGFGAAGQSLSDNVMGAMTAQSNGLLGAGAGAGAGAAAAMLGGPAAAAQQAVGAAAGGAVSQVGAQAAALSPQVAATIPQLVQLAPMAQQMAPMGQQVGQSIQQAASQAGQGGGSSAQLASDTKPADEENKDDDGKDGADAQSADGAAAGNATLVSAPVESAGGGTSPAGSVAAPI</sequence>
<accession>A0A4R5WL04</accession>
<proteinExistence type="predicted"/>
<reference evidence="2" key="1">
    <citation type="submission" date="2023-06" db="EMBL/GenBank/DDBJ databases">
        <title>Identification of two novel mycobacterium reveal diversities and complexities of Mycobacterium gordonae clade.</title>
        <authorList>
            <person name="Matsumoto Y."/>
            <person name="Nakamura S."/>
            <person name="Motooka D."/>
            <person name="Fukushima K."/>
        </authorList>
    </citation>
    <scope>NUCLEOTIDE SEQUENCE</scope>
    <source>
        <strain evidence="2">TY812</strain>
    </source>
</reference>
<feature type="region of interest" description="Disordered" evidence="1">
    <location>
        <begin position="191"/>
        <end position="268"/>
    </location>
</feature>
<gene>
    <name evidence="2" type="ORF">QXL92_24970</name>
</gene>
<evidence type="ECO:0000313" key="2">
    <source>
        <dbReference type="EMBL" id="MDP7738001.1"/>
    </source>
</evidence>
<evidence type="ECO:0000313" key="3">
    <source>
        <dbReference type="Proteomes" id="UP001229081"/>
    </source>
</evidence>
<dbReference type="AlphaFoldDB" id="A0A4R5WL04"/>
<feature type="compositionally biased region" description="Basic and acidic residues" evidence="1">
    <location>
        <begin position="216"/>
        <end position="231"/>
    </location>
</feature>
<organism evidence="2 3">
    <name type="scientific">Mycobacterium paragordonae</name>
    <dbReference type="NCBI Taxonomy" id="1389713"/>
    <lineage>
        <taxon>Bacteria</taxon>
        <taxon>Bacillati</taxon>
        <taxon>Actinomycetota</taxon>
        <taxon>Actinomycetes</taxon>
        <taxon>Mycobacteriales</taxon>
        <taxon>Mycobacteriaceae</taxon>
        <taxon>Mycobacterium</taxon>
    </lineage>
</organism>
<evidence type="ECO:0008006" key="4">
    <source>
        <dbReference type="Google" id="ProtNLM"/>
    </source>
</evidence>
<name>A0A4R5WL04_9MYCO</name>
<evidence type="ECO:0000256" key="1">
    <source>
        <dbReference type="SAM" id="MobiDB-lite"/>
    </source>
</evidence>
<feature type="compositionally biased region" description="Low complexity" evidence="1">
    <location>
        <begin position="191"/>
        <end position="201"/>
    </location>
</feature>
<feature type="compositionally biased region" description="Low complexity" evidence="1">
    <location>
        <begin position="232"/>
        <end position="244"/>
    </location>
</feature>
<dbReference type="RefSeq" id="WP_133437236.1">
    <property type="nucleotide sequence ID" value="NZ_JAUFSA010000001.1"/>
</dbReference>
<dbReference type="Proteomes" id="UP001229081">
    <property type="component" value="Unassembled WGS sequence"/>
</dbReference>
<protein>
    <recommendedName>
        <fullName evidence="4">ESX-1 secretion-associated protein</fullName>
    </recommendedName>
</protein>
<comment type="caution">
    <text evidence="2">The sequence shown here is derived from an EMBL/GenBank/DDBJ whole genome shotgun (WGS) entry which is preliminary data.</text>
</comment>
<dbReference type="EMBL" id="JAUFSA010000001">
    <property type="protein sequence ID" value="MDP7738001.1"/>
    <property type="molecule type" value="Genomic_DNA"/>
</dbReference>